<evidence type="ECO:0000313" key="1">
    <source>
        <dbReference type="EMBL" id="MDC8014745.1"/>
    </source>
</evidence>
<proteinExistence type="predicted"/>
<organism evidence="1 2">
    <name type="scientific">Tahibacter soli</name>
    <dbReference type="NCBI Taxonomy" id="2983605"/>
    <lineage>
        <taxon>Bacteria</taxon>
        <taxon>Pseudomonadati</taxon>
        <taxon>Pseudomonadota</taxon>
        <taxon>Gammaproteobacteria</taxon>
        <taxon>Lysobacterales</taxon>
        <taxon>Rhodanobacteraceae</taxon>
        <taxon>Tahibacter</taxon>
    </lineage>
</organism>
<dbReference type="RefSeq" id="WP_263541010.1">
    <property type="nucleotide sequence ID" value="NZ_JAOVZO020000019.1"/>
</dbReference>
<gene>
    <name evidence="1" type="ORF">OD750_019550</name>
</gene>
<keyword evidence="2" id="KW-1185">Reference proteome</keyword>
<protein>
    <recommendedName>
        <fullName evidence="3">Nucleotidyltransferase</fullName>
    </recommendedName>
</protein>
<dbReference type="EMBL" id="JAOVZO020000019">
    <property type="protein sequence ID" value="MDC8014745.1"/>
    <property type="molecule type" value="Genomic_DNA"/>
</dbReference>
<evidence type="ECO:0008006" key="3">
    <source>
        <dbReference type="Google" id="ProtNLM"/>
    </source>
</evidence>
<sequence>MRQDRREKRSHKGHPRGDDQRRLIAIEAARIISELGVRDYHQAKLRAAERLGIDDERDLPKNVEIESALKEYQRLFGGEAHIERLAQLRSAAIEAMRYFARFEPRLVGAVLEGTADEHSAVCLHLFDDNPDGLALFLDERGIPYEQIERRLRFGRDDEADVDAYRFDAGDVTMDLTLLPLDAQRQAPLDRIDGKPMRRANLAAVQQLLDESGSR</sequence>
<evidence type="ECO:0000313" key="2">
    <source>
        <dbReference type="Proteomes" id="UP001139971"/>
    </source>
</evidence>
<reference evidence="1" key="1">
    <citation type="submission" date="2023-02" db="EMBL/GenBank/DDBJ databases">
        <title>Tahibacter soli sp. nov. isolated from soil.</title>
        <authorList>
            <person name="Baek J.H."/>
            <person name="Lee J.K."/>
            <person name="Choi D.G."/>
            <person name="Jeon C.O."/>
        </authorList>
    </citation>
    <scope>NUCLEOTIDE SEQUENCE</scope>
    <source>
        <strain evidence="1">BL</strain>
    </source>
</reference>
<name>A0A9X4BI09_9GAMM</name>
<dbReference type="AlphaFoldDB" id="A0A9X4BI09"/>
<dbReference type="Proteomes" id="UP001139971">
    <property type="component" value="Unassembled WGS sequence"/>
</dbReference>
<accession>A0A9X4BI09</accession>
<comment type="caution">
    <text evidence="1">The sequence shown here is derived from an EMBL/GenBank/DDBJ whole genome shotgun (WGS) entry which is preliminary data.</text>
</comment>